<dbReference type="PANTHER" id="PTHR43575">
    <property type="entry name" value="PROTEIN ABCI7, CHLOROPLASTIC"/>
    <property type="match status" value="1"/>
</dbReference>
<name>A0A2G8RFP9_9RHOB</name>
<dbReference type="OrthoDB" id="9768262at2"/>
<dbReference type="InterPro" id="IPR037284">
    <property type="entry name" value="SUF_FeS_clus_asmbl_SufBD_sf"/>
</dbReference>
<dbReference type="InterPro" id="IPR055346">
    <property type="entry name" value="Fe-S_cluster_assembly_SufBD"/>
</dbReference>
<evidence type="ECO:0000259" key="2">
    <source>
        <dbReference type="Pfam" id="PF01458"/>
    </source>
</evidence>
<evidence type="ECO:0000313" key="5">
    <source>
        <dbReference type="Proteomes" id="UP000231259"/>
    </source>
</evidence>
<organism evidence="4 5">
    <name type="scientific">Puniceibacterium antarcticum</name>
    <dbReference type="NCBI Taxonomy" id="1206336"/>
    <lineage>
        <taxon>Bacteria</taxon>
        <taxon>Pseudomonadati</taxon>
        <taxon>Pseudomonadota</taxon>
        <taxon>Alphaproteobacteria</taxon>
        <taxon>Rhodobacterales</taxon>
        <taxon>Paracoccaceae</taxon>
        <taxon>Puniceibacterium</taxon>
    </lineage>
</organism>
<reference evidence="4 5" key="1">
    <citation type="submission" date="2013-09" db="EMBL/GenBank/DDBJ databases">
        <title>Genome sequencing of Phaeobacter antarcticus sp. nov. SM1211.</title>
        <authorList>
            <person name="Zhang X.-Y."/>
            <person name="Liu C."/>
            <person name="Chen X.-L."/>
            <person name="Xie B.-B."/>
            <person name="Qin Q.-L."/>
            <person name="Rong J.-C."/>
            <person name="Zhang Y.-Z."/>
        </authorList>
    </citation>
    <scope>NUCLEOTIDE SEQUENCE [LARGE SCALE GENOMIC DNA]</scope>
    <source>
        <strain evidence="4 5">SM1211</strain>
    </source>
</reference>
<dbReference type="PANTHER" id="PTHR43575:SF1">
    <property type="entry name" value="PROTEIN ABCI7, CHLOROPLASTIC"/>
    <property type="match status" value="1"/>
</dbReference>
<feature type="domain" description="SUF system FeS cluster assembly SufBD core" evidence="2">
    <location>
        <begin position="172"/>
        <end position="396"/>
    </location>
</feature>
<dbReference type="SUPFAM" id="SSF101960">
    <property type="entry name" value="Stabilizer of iron transporter SufD"/>
    <property type="match status" value="1"/>
</dbReference>
<protein>
    <submittedName>
        <fullName evidence="4">FeS assembly protein SufD</fullName>
    </submittedName>
</protein>
<evidence type="ECO:0000259" key="3">
    <source>
        <dbReference type="Pfam" id="PF19295"/>
    </source>
</evidence>
<proteinExistence type="inferred from homology"/>
<keyword evidence="5" id="KW-1185">Reference proteome</keyword>
<dbReference type="Proteomes" id="UP000231259">
    <property type="component" value="Unassembled WGS sequence"/>
</dbReference>
<dbReference type="InterPro" id="IPR000825">
    <property type="entry name" value="SUF_FeS_clus_asmbl_SufBD_core"/>
</dbReference>
<evidence type="ECO:0000313" key="4">
    <source>
        <dbReference type="EMBL" id="PIL20405.1"/>
    </source>
</evidence>
<dbReference type="Pfam" id="PF19295">
    <property type="entry name" value="SufBD_N"/>
    <property type="match status" value="1"/>
</dbReference>
<feature type="domain" description="SUF system FeS cluster assembly SufBD N-terminal" evidence="3">
    <location>
        <begin position="27"/>
        <end position="159"/>
    </location>
</feature>
<evidence type="ECO:0000256" key="1">
    <source>
        <dbReference type="ARBA" id="ARBA00043967"/>
    </source>
</evidence>
<dbReference type="InterPro" id="IPR045595">
    <property type="entry name" value="SufBD_N"/>
</dbReference>
<accession>A0A2G8RFP9</accession>
<comment type="caution">
    <text evidence="4">The sequence shown here is derived from an EMBL/GenBank/DDBJ whole genome shotgun (WGS) entry which is preliminary data.</text>
</comment>
<gene>
    <name evidence="4" type="ORF">P775_09705</name>
</gene>
<dbReference type="GO" id="GO:0016226">
    <property type="term" value="P:iron-sulfur cluster assembly"/>
    <property type="evidence" value="ECO:0007669"/>
    <property type="project" value="InterPro"/>
</dbReference>
<dbReference type="AlphaFoldDB" id="A0A2G8RFP9"/>
<dbReference type="Pfam" id="PF01458">
    <property type="entry name" value="SUFBD_core"/>
    <property type="match status" value="1"/>
</dbReference>
<dbReference type="EMBL" id="AWWI01000063">
    <property type="protein sequence ID" value="PIL20405.1"/>
    <property type="molecule type" value="Genomic_DNA"/>
</dbReference>
<comment type="similarity">
    <text evidence="1">Belongs to the iron-sulfur cluster assembly SufBD family.</text>
</comment>
<sequence>MALPQAKLDLTEERIASLDLPKGGWSDAARSDALSRLRLMGLPTRRDEYWKYTRPDTLTQAEAPRAAVFEGEDTPLFDDIDRLKLVFVDGVFDAEASDDLSLEGLSIERLADSKADIHWAKDLYGALETSGQTPVHRPLAALNTAFANDGLLIHVTGKVSKPVNLIYTHESETSDAMLHHVIKLDAGAEMTLLENGPAAARFNKVMEVDVADTARFHHVRAQGRDHERRAATHIFARLGSGSLFKSFTLTVNGVMTRNDVIVELTGDDAQAHVAGACVGDGDFHHDDTIFITHDAVNCESRQVFKKVLRNGATGVFQGKILVKPGAQKTDGYQISQSLLLDGDSQFLAKPELEIYADDVACSHGSTSGAIDEEGLFYLRSRGVPHGLATDLLTIAFLAEAVMEIEDQTLADEINARIEGWLLRRRG</sequence>
<dbReference type="RefSeq" id="WP_099910726.1">
    <property type="nucleotide sequence ID" value="NZ_AWWI01000063.1"/>
</dbReference>